<reference evidence="3" key="1">
    <citation type="journal article" date="2019" name="Int. J. Syst. Evol. Microbiol.">
        <title>The Global Catalogue of Microorganisms (GCM) 10K type strain sequencing project: providing services to taxonomists for standard genome sequencing and annotation.</title>
        <authorList>
            <consortium name="The Broad Institute Genomics Platform"/>
            <consortium name="The Broad Institute Genome Sequencing Center for Infectious Disease"/>
            <person name="Wu L."/>
            <person name="Ma J."/>
        </authorList>
    </citation>
    <scope>NUCLEOTIDE SEQUENCE [LARGE SCALE GENOMIC DNA]</scope>
    <source>
        <strain evidence="3">JCM 9377</strain>
    </source>
</reference>
<protein>
    <recommendedName>
        <fullName evidence="1">DUF6745 domain-containing protein</fullName>
    </recommendedName>
</protein>
<keyword evidence="3" id="KW-1185">Reference proteome</keyword>
<dbReference type="EMBL" id="BAAAUV010000007">
    <property type="protein sequence ID" value="GAA3212241.1"/>
    <property type="molecule type" value="Genomic_DNA"/>
</dbReference>
<comment type="caution">
    <text evidence="2">The sequence shown here is derived from an EMBL/GenBank/DDBJ whole genome shotgun (WGS) entry which is preliminary data.</text>
</comment>
<dbReference type="Proteomes" id="UP001501237">
    <property type="component" value="Unassembled WGS sequence"/>
</dbReference>
<gene>
    <name evidence="2" type="ORF">GCM10010468_31470</name>
</gene>
<feature type="domain" description="DUF6745" evidence="1">
    <location>
        <begin position="161"/>
        <end position="375"/>
    </location>
</feature>
<evidence type="ECO:0000259" key="1">
    <source>
        <dbReference type="Pfam" id="PF20530"/>
    </source>
</evidence>
<proteinExistence type="predicted"/>
<evidence type="ECO:0000313" key="3">
    <source>
        <dbReference type="Proteomes" id="UP001501237"/>
    </source>
</evidence>
<dbReference type="Pfam" id="PF20530">
    <property type="entry name" value="DUF6745"/>
    <property type="match status" value="1"/>
</dbReference>
<organism evidence="2 3">
    <name type="scientific">Actinocorallia longicatena</name>
    <dbReference type="NCBI Taxonomy" id="111803"/>
    <lineage>
        <taxon>Bacteria</taxon>
        <taxon>Bacillati</taxon>
        <taxon>Actinomycetota</taxon>
        <taxon>Actinomycetes</taxon>
        <taxon>Streptosporangiales</taxon>
        <taxon>Thermomonosporaceae</taxon>
        <taxon>Actinocorallia</taxon>
    </lineage>
</organism>
<sequence length="380" mass="42091">MVRTSDTERRLRAAAIRDEWLGRAYACEPADRAAAEAAVSELYRLIGEGPPEFVWVPSPAAARPLLPAPVRLRGTEMPARPADWPVATRLAGLACDLRGRLDLRTGRKWSPFGWEPFSGRPTGEIMVEGVRDPLRQSVIEGLLTPLRTALMPDGPPPLDLAWRGQHDAAWVGYYDAWRRAGSIGYRPSDAAQLDLWAVLARSCGWWWPGEHRCVIAERTSSVRTEDLGGGRHRLHDATGPAVVYPDGWSVYSWHGTRVPAWVVEEPTAELISAEPNIEVRRCAIERLGWDTYIDQAGLRLVGAAPDPGNDGSELRLYDLPRTVLNRPARVLLVVNGSLERDGTRRRYGLGVPAHLDDPLAAAAWTYGLPVSRYAELARRT</sequence>
<accession>A0ABP6Q9U8</accession>
<evidence type="ECO:0000313" key="2">
    <source>
        <dbReference type="EMBL" id="GAA3212241.1"/>
    </source>
</evidence>
<dbReference type="InterPro" id="IPR046633">
    <property type="entry name" value="DUF6745"/>
</dbReference>
<name>A0ABP6Q9U8_9ACTN</name>